<feature type="non-terminal residue" evidence="9">
    <location>
        <position position="121"/>
    </location>
</feature>
<keyword evidence="5" id="KW-0719">Serine esterase</keyword>
<name>A0ABM0MYH6_SACKO</name>
<reference evidence="9" key="1">
    <citation type="submission" date="2025-08" db="UniProtKB">
        <authorList>
            <consortium name="RefSeq"/>
        </authorList>
    </citation>
    <scope>IDENTIFICATION</scope>
    <source>
        <tissue evidence="9">Testes</tissue>
    </source>
</reference>
<organism evidence="8 9">
    <name type="scientific">Saccoglossus kowalevskii</name>
    <name type="common">Acorn worm</name>
    <dbReference type="NCBI Taxonomy" id="10224"/>
    <lineage>
        <taxon>Eukaryota</taxon>
        <taxon>Metazoa</taxon>
        <taxon>Hemichordata</taxon>
        <taxon>Enteropneusta</taxon>
        <taxon>Harrimaniidae</taxon>
        <taxon>Saccoglossus</taxon>
    </lineage>
</organism>
<dbReference type="PANTHER" id="PTHR10061">
    <property type="entry name" value="S-FORMYLGLUTATHIONE HYDROLASE"/>
    <property type="match status" value="1"/>
</dbReference>
<evidence type="ECO:0000256" key="3">
    <source>
        <dbReference type="ARBA" id="ARBA00012479"/>
    </source>
</evidence>
<dbReference type="Proteomes" id="UP000694865">
    <property type="component" value="Unplaced"/>
</dbReference>
<evidence type="ECO:0000256" key="4">
    <source>
        <dbReference type="ARBA" id="ARBA00016774"/>
    </source>
</evidence>
<proteinExistence type="inferred from homology"/>
<evidence type="ECO:0000256" key="6">
    <source>
        <dbReference type="ARBA" id="ARBA00022801"/>
    </source>
</evidence>
<comment type="function">
    <text evidence="1">Serine hydrolase involved in the detoxification of formaldehyde.</text>
</comment>
<dbReference type="InterPro" id="IPR000801">
    <property type="entry name" value="Esterase-like"/>
</dbReference>
<keyword evidence="6" id="KW-0378">Hydrolase</keyword>
<evidence type="ECO:0000256" key="5">
    <source>
        <dbReference type="ARBA" id="ARBA00022487"/>
    </source>
</evidence>
<evidence type="ECO:0000313" key="9">
    <source>
        <dbReference type="RefSeq" id="XP_006825067.1"/>
    </source>
</evidence>
<evidence type="ECO:0000256" key="2">
    <source>
        <dbReference type="ARBA" id="ARBA00005622"/>
    </source>
</evidence>
<gene>
    <name evidence="9" type="primary">LOC102806655</name>
</gene>
<dbReference type="PANTHER" id="PTHR10061:SF0">
    <property type="entry name" value="S-FORMYLGLUTATHIONE HYDROLASE"/>
    <property type="match status" value="1"/>
</dbReference>
<dbReference type="SUPFAM" id="SSF53474">
    <property type="entry name" value="alpha/beta-Hydrolases"/>
    <property type="match status" value="1"/>
</dbReference>
<sequence>MCRKVCGVSPKHFLRYELSVIVISVGLTCTEQNFVTKAGAQRAAAEHGLIVVAPDTSPRGCGIEGEDDSYDFGSGAGFYVDSTEDKWKSNYRMYSYVTKELPEIINSNFPVLTDQCSIFGH</sequence>
<dbReference type="Gene3D" id="3.40.50.1820">
    <property type="entry name" value="alpha/beta hydrolase"/>
    <property type="match status" value="1"/>
</dbReference>
<keyword evidence="8" id="KW-1185">Reference proteome</keyword>
<evidence type="ECO:0000256" key="7">
    <source>
        <dbReference type="ARBA" id="ARBA00032082"/>
    </source>
</evidence>
<evidence type="ECO:0000313" key="8">
    <source>
        <dbReference type="Proteomes" id="UP000694865"/>
    </source>
</evidence>
<protein>
    <recommendedName>
        <fullName evidence="4">S-formylglutathione hydrolase</fullName>
        <ecNumber evidence="3">3.1.2.12</ecNumber>
    </recommendedName>
    <alternativeName>
        <fullName evidence="7">Esterase D</fullName>
    </alternativeName>
</protein>
<dbReference type="RefSeq" id="XP_006825067.1">
    <property type="nucleotide sequence ID" value="XM_006825004.1"/>
</dbReference>
<dbReference type="InterPro" id="IPR014186">
    <property type="entry name" value="S-formylglutathione_hydrol"/>
</dbReference>
<dbReference type="EC" id="3.1.2.12" evidence="3"/>
<dbReference type="InterPro" id="IPR029058">
    <property type="entry name" value="AB_hydrolase_fold"/>
</dbReference>
<accession>A0ABM0MYH6</accession>
<comment type="similarity">
    <text evidence="2">Belongs to the esterase D family.</text>
</comment>
<dbReference type="Pfam" id="PF00756">
    <property type="entry name" value="Esterase"/>
    <property type="match status" value="1"/>
</dbReference>
<dbReference type="GeneID" id="102806655"/>
<evidence type="ECO:0000256" key="1">
    <source>
        <dbReference type="ARBA" id="ARBA00002608"/>
    </source>
</evidence>